<evidence type="ECO:0000259" key="2">
    <source>
        <dbReference type="Pfam" id="PF01035"/>
    </source>
</evidence>
<dbReference type="PANTHER" id="PTHR42942:SF1">
    <property type="entry name" value="ALKYLTRANSFERASE-LIKE PROTEIN 1"/>
    <property type="match status" value="1"/>
</dbReference>
<dbReference type="Proteomes" id="UP000058114">
    <property type="component" value="Chromosome"/>
</dbReference>
<dbReference type="GO" id="GO:0032259">
    <property type="term" value="P:methylation"/>
    <property type="evidence" value="ECO:0007669"/>
    <property type="project" value="UniProtKB-KW"/>
</dbReference>
<evidence type="ECO:0000313" key="3">
    <source>
        <dbReference type="EMBL" id="ALP43756.1"/>
    </source>
</evidence>
<accession>A0A0S2SQ29</accession>
<dbReference type="InterPro" id="IPR014048">
    <property type="entry name" value="MethylDNA_cys_MeTrfase_DNA-bd"/>
</dbReference>
<dbReference type="EMBL" id="CP013067">
    <property type="protein sequence ID" value="ALP43756.1"/>
    <property type="molecule type" value="Genomic_DNA"/>
</dbReference>
<dbReference type="Proteomes" id="UP000774958">
    <property type="component" value="Unassembled WGS sequence"/>
</dbReference>
<evidence type="ECO:0000313" key="6">
    <source>
        <dbReference type="Proteomes" id="UP000774958"/>
    </source>
</evidence>
<dbReference type="AlphaFoldDB" id="A0A0S2SQ29"/>
<feature type="domain" description="Methylated-DNA-[protein]-cysteine S-methyltransferase DNA binding" evidence="2">
    <location>
        <begin position="5"/>
        <end position="82"/>
    </location>
</feature>
<dbReference type="InterPro" id="IPR036388">
    <property type="entry name" value="WH-like_DNA-bd_sf"/>
</dbReference>
<dbReference type="SUPFAM" id="SSF46767">
    <property type="entry name" value="Methylated DNA-protein cysteine methyltransferase, C-terminal domain"/>
    <property type="match status" value="1"/>
</dbReference>
<name>A0A0S2SQ29_9GAMM</name>
<dbReference type="PANTHER" id="PTHR42942">
    <property type="entry name" value="6-O-METHYLGUANINE DNA METHYLTRANSFERASE"/>
    <property type="match status" value="1"/>
</dbReference>
<evidence type="ECO:0000313" key="5">
    <source>
        <dbReference type="Proteomes" id="UP000058114"/>
    </source>
</evidence>
<proteinExistence type="predicted"/>
<dbReference type="InterPro" id="IPR036217">
    <property type="entry name" value="MethylDNA_cys_MeTrfase_DNAb"/>
</dbReference>
<dbReference type="PATRIC" id="fig|652.5.peg.1309"/>
<dbReference type="Gene3D" id="1.10.10.10">
    <property type="entry name" value="Winged helix-like DNA-binding domain superfamily/Winged helix DNA-binding domain"/>
    <property type="match status" value="1"/>
</dbReference>
<keyword evidence="6" id="KW-1185">Reference proteome</keyword>
<sequence length="109" mass="11998">MTPAQRIETLITLIPVGRVATYGQVADLAGLPGRARLVGRVLKSSERELPWHRIVGASGRISLPIGSAAHEEQVGRLQQEGVVVLGGRVRLKEWQWQPDLAELLFLLPF</sequence>
<dbReference type="CDD" id="cd06445">
    <property type="entry name" value="ATase"/>
    <property type="match status" value="1"/>
</dbReference>
<dbReference type="KEGG" id="asr:WL1483_4337"/>
<dbReference type="GO" id="GO:0008168">
    <property type="term" value="F:methyltransferase activity"/>
    <property type="evidence" value="ECO:0007669"/>
    <property type="project" value="UniProtKB-KW"/>
</dbReference>
<keyword evidence="3" id="KW-0489">Methyltransferase</keyword>
<reference evidence="4 6" key="3">
    <citation type="submission" date="2021-09" db="EMBL/GenBank/DDBJ databases">
        <title>Aeromonas schubertii isolated from Asian sea bass.</title>
        <authorList>
            <person name="Pinpimai K."/>
        </authorList>
    </citation>
    <scope>NUCLEOTIDE SEQUENCE [LARGE SCALE GENOMIC DNA]</scope>
    <source>
        <strain evidence="4 6">CHULA2021a</strain>
    </source>
</reference>
<evidence type="ECO:0000313" key="4">
    <source>
        <dbReference type="EMBL" id="MBZ6066369.1"/>
    </source>
</evidence>
<organism evidence="3 5">
    <name type="scientific">Aeromonas schubertii</name>
    <dbReference type="NCBI Taxonomy" id="652"/>
    <lineage>
        <taxon>Bacteria</taxon>
        <taxon>Pseudomonadati</taxon>
        <taxon>Pseudomonadota</taxon>
        <taxon>Gammaproteobacteria</taxon>
        <taxon>Aeromonadales</taxon>
        <taxon>Aeromonadaceae</taxon>
        <taxon>Aeromonas</taxon>
    </lineage>
</organism>
<reference evidence="5" key="1">
    <citation type="submission" date="2015-10" db="EMBL/GenBank/DDBJ databases">
        <title>Complete Genome Sequence of Aeromonas schubertii strain WL1483.</title>
        <authorList>
            <person name="Liu L."/>
        </authorList>
    </citation>
    <scope>NUCLEOTIDE SEQUENCE [LARGE SCALE GENOMIC DNA]</scope>
    <source>
        <strain evidence="5">WL1483</strain>
    </source>
</reference>
<evidence type="ECO:0000256" key="1">
    <source>
        <dbReference type="ARBA" id="ARBA00022763"/>
    </source>
</evidence>
<dbReference type="RefSeq" id="WP_050667032.1">
    <property type="nucleotide sequence ID" value="NZ_CDDB01000068.1"/>
</dbReference>
<gene>
    <name evidence="3" type="primary">atl</name>
    <name evidence="4" type="ORF">LA374_09115</name>
    <name evidence="3" type="ORF">WL1483_4337</name>
</gene>
<dbReference type="OrthoDB" id="9132167at2"/>
<dbReference type="EMBL" id="JAIRBT010000009">
    <property type="protein sequence ID" value="MBZ6066369.1"/>
    <property type="molecule type" value="Genomic_DNA"/>
</dbReference>
<protein>
    <submittedName>
        <fullName evidence="3">Cysteine methyltransferase</fullName>
    </submittedName>
    <submittedName>
        <fullName evidence="4">MGMT family protein</fullName>
    </submittedName>
</protein>
<dbReference type="InterPro" id="IPR052520">
    <property type="entry name" value="ATL_DNA_repair"/>
</dbReference>
<keyword evidence="1" id="KW-0227">DNA damage</keyword>
<reference evidence="3 5" key="2">
    <citation type="journal article" date="2016" name="Genome Announc.">
        <title>Complete Genome Sequence of the Highly Virulent Aeromonas schubertii Strain WL1483, Isolated from Diseased Snakehead Fish (Channa argus) in China.</title>
        <authorList>
            <person name="Liu L."/>
            <person name="Li N."/>
            <person name="Zhang D."/>
            <person name="Fu X."/>
            <person name="Shi C."/>
            <person name="Lin Q."/>
            <person name="Hao G."/>
        </authorList>
    </citation>
    <scope>NUCLEOTIDE SEQUENCE [LARGE SCALE GENOMIC DNA]</scope>
    <source>
        <strain evidence="3 5">WL1483</strain>
    </source>
</reference>
<keyword evidence="3" id="KW-0808">Transferase</keyword>
<dbReference type="GO" id="GO:0006281">
    <property type="term" value="P:DNA repair"/>
    <property type="evidence" value="ECO:0007669"/>
    <property type="project" value="InterPro"/>
</dbReference>
<dbReference type="Pfam" id="PF01035">
    <property type="entry name" value="DNA_binding_1"/>
    <property type="match status" value="1"/>
</dbReference>